<dbReference type="InterPro" id="IPR036365">
    <property type="entry name" value="PGBD-like_sf"/>
</dbReference>
<proteinExistence type="predicted"/>
<dbReference type="EMBL" id="QLMH01000007">
    <property type="protein sequence ID" value="RAK19186.1"/>
    <property type="molecule type" value="Genomic_DNA"/>
</dbReference>
<feature type="domain" description="Peptidoglycan binding-like" evidence="1">
    <location>
        <begin position="2"/>
        <end position="52"/>
    </location>
</feature>
<dbReference type="SUPFAM" id="SSF47090">
    <property type="entry name" value="PGBD-like"/>
    <property type="match status" value="1"/>
</dbReference>
<gene>
    <name evidence="2" type="ORF">B0I26_107105</name>
</gene>
<accession>A0A327YGD0</accession>
<dbReference type="InterPro" id="IPR036366">
    <property type="entry name" value="PGBDSf"/>
</dbReference>
<dbReference type="Pfam" id="PF01471">
    <property type="entry name" value="PG_binding_1"/>
    <property type="match status" value="1"/>
</dbReference>
<dbReference type="Gene3D" id="1.10.101.10">
    <property type="entry name" value="PGBD-like superfamily/PGBD"/>
    <property type="match status" value="1"/>
</dbReference>
<protein>
    <submittedName>
        <fullName evidence="2">Putative peptidoglycan binding protein</fullName>
    </submittedName>
</protein>
<dbReference type="AlphaFoldDB" id="A0A327YGD0"/>
<evidence type="ECO:0000259" key="1">
    <source>
        <dbReference type="Pfam" id="PF01471"/>
    </source>
</evidence>
<evidence type="ECO:0000313" key="3">
    <source>
        <dbReference type="Proteomes" id="UP000248555"/>
    </source>
</evidence>
<dbReference type="InterPro" id="IPR002477">
    <property type="entry name" value="Peptidoglycan-bd-like"/>
</dbReference>
<dbReference type="Proteomes" id="UP000248555">
    <property type="component" value="Unassembled WGS sequence"/>
</dbReference>
<evidence type="ECO:0000313" key="2">
    <source>
        <dbReference type="EMBL" id="RAK19186.1"/>
    </source>
</evidence>
<dbReference type="OrthoDB" id="9794294at2"/>
<name>A0A327YGD0_9BACL</name>
<organism evidence="2 3">
    <name type="scientific">Paranoxybacillus vitaminiphilus</name>
    <dbReference type="NCBI Taxonomy" id="581036"/>
    <lineage>
        <taxon>Bacteria</taxon>
        <taxon>Bacillati</taxon>
        <taxon>Bacillota</taxon>
        <taxon>Bacilli</taxon>
        <taxon>Bacillales</taxon>
        <taxon>Anoxybacillaceae</taxon>
        <taxon>Paranoxybacillus</taxon>
    </lineage>
</organism>
<comment type="caution">
    <text evidence="2">The sequence shown here is derived from an EMBL/GenBank/DDBJ whole genome shotgun (WGS) entry which is preliminary data.</text>
</comment>
<keyword evidence="3" id="KW-1185">Reference proteome</keyword>
<reference evidence="2 3" key="1">
    <citation type="submission" date="2018-06" db="EMBL/GenBank/DDBJ databases">
        <title>Genomic Encyclopedia of Type Strains, Phase III (KMG-III): the genomes of soil and plant-associated and newly described type strains.</title>
        <authorList>
            <person name="Whitman W."/>
        </authorList>
    </citation>
    <scope>NUCLEOTIDE SEQUENCE [LARGE SCALE GENOMIC DNA]</scope>
    <source>
        <strain evidence="2 3">CGMCC 1.8979</strain>
    </source>
</reference>
<sequence length="59" mass="6889">MVQRALKHLNFDPKDIDGVYGKKTENAVRRFQSMYAALKDDGIYGPDTRKLMKMELQQK</sequence>